<reference evidence="3" key="1">
    <citation type="journal article" date="2019" name="Int. J. Syst. Evol. Microbiol.">
        <title>The Global Catalogue of Microorganisms (GCM) 10K type strain sequencing project: providing services to taxonomists for standard genome sequencing and annotation.</title>
        <authorList>
            <consortium name="The Broad Institute Genomics Platform"/>
            <consortium name="The Broad Institute Genome Sequencing Center for Infectious Disease"/>
            <person name="Wu L."/>
            <person name="Ma J."/>
        </authorList>
    </citation>
    <scope>NUCLEOTIDE SEQUENCE [LARGE SCALE GENOMIC DNA]</scope>
    <source>
        <strain evidence="3">KCTC 23098</strain>
    </source>
</reference>
<evidence type="ECO:0000313" key="2">
    <source>
        <dbReference type="EMBL" id="MFD2961740.1"/>
    </source>
</evidence>
<comment type="caution">
    <text evidence="2">The sequence shown here is derived from an EMBL/GenBank/DDBJ whole genome shotgun (WGS) entry which is preliminary data.</text>
</comment>
<proteinExistence type="predicted"/>
<sequence>MKYTVYWTETADSTLDCILQNVENKFGFTSARKLMKEVERHVELIKENPFLFRISHLENVRKCVISKQTSLFYEIRPNNHIYLLYYWDNRQEPFIVD</sequence>
<dbReference type="Gene3D" id="3.30.2310.20">
    <property type="entry name" value="RelE-like"/>
    <property type="match status" value="1"/>
</dbReference>
<dbReference type="Proteomes" id="UP001597560">
    <property type="component" value="Unassembled WGS sequence"/>
</dbReference>
<organism evidence="2 3">
    <name type="scientific">Olivibacter jilunii</name>
    <dbReference type="NCBI Taxonomy" id="985016"/>
    <lineage>
        <taxon>Bacteria</taxon>
        <taxon>Pseudomonadati</taxon>
        <taxon>Bacteroidota</taxon>
        <taxon>Sphingobacteriia</taxon>
        <taxon>Sphingobacteriales</taxon>
        <taxon>Sphingobacteriaceae</taxon>
        <taxon>Olivibacter</taxon>
    </lineage>
</organism>
<evidence type="ECO:0000256" key="1">
    <source>
        <dbReference type="ARBA" id="ARBA00022649"/>
    </source>
</evidence>
<name>A0ABW6AWX9_9SPHI</name>
<dbReference type="EMBL" id="JBHUPA010000003">
    <property type="protein sequence ID" value="MFD2961740.1"/>
    <property type="molecule type" value="Genomic_DNA"/>
</dbReference>
<dbReference type="Pfam" id="PF05016">
    <property type="entry name" value="ParE_toxin"/>
    <property type="match status" value="1"/>
</dbReference>
<dbReference type="InterPro" id="IPR007712">
    <property type="entry name" value="RelE/ParE_toxin"/>
</dbReference>
<keyword evidence="1" id="KW-1277">Toxin-antitoxin system</keyword>
<gene>
    <name evidence="2" type="ORF">ACFS6J_08090</name>
</gene>
<protein>
    <submittedName>
        <fullName evidence="2">Type II toxin-antitoxin system RelE/ParE family toxin</fullName>
    </submittedName>
</protein>
<evidence type="ECO:0000313" key="3">
    <source>
        <dbReference type="Proteomes" id="UP001597560"/>
    </source>
</evidence>
<dbReference type="InterPro" id="IPR035093">
    <property type="entry name" value="RelE/ParE_toxin_dom_sf"/>
</dbReference>
<accession>A0ABW6AWX9</accession>
<dbReference type="RefSeq" id="WP_354004796.1">
    <property type="nucleotide sequence ID" value="NZ_JAHVEY010000002.1"/>
</dbReference>
<keyword evidence="3" id="KW-1185">Reference proteome</keyword>